<dbReference type="Gene3D" id="1.10.760.10">
    <property type="entry name" value="Cytochrome c-like domain"/>
    <property type="match status" value="1"/>
</dbReference>
<dbReference type="InterPro" id="IPR036909">
    <property type="entry name" value="Cyt_c-like_dom_sf"/>
</dbReference>
<gene>
    <name evidence="6" type="ORF">PRZ03_06780</name>
</gene>
<feature type="domain" description="Cytochrome c" evidence="5">
    <location>
        <begin position="1"/>
        <end position="94"/>
    </location>
</feature>
<proteinExistence type="predicted"/>
<accession>A0ABT5KE59</accession>
<organism evidence="6 7">
    <name type="scientific">Roseateles albus</name>
    <dbReference type="NCBI Taxonomy" id="2987525"/>
    <lineage>
        <taxon>Bacteria</taxon>
        <taxon>Pseudomonadati</taxon>
        <taxon>Pseudomonadota</taxon>
        <taxon>Betaproteobacteria</taxon>
        <taxon>Burkholderiales</taxon>
        <taxon>Sphaerotilaceae</taxon>
        <taxon>Roseateles</taxon>
    </lineage>
</organism>
<dbReference type="Proteomes" id="UP001221189">
    <property type="component" value="Unassembled WGS sequence"/>
</dbReference>
<dbReference type="InterPro" id="IPR009056">
    <property type="entry name" value="Cyt_c-like_dom"/>
</dbReference>
<comment type="caution">
    <text evidence="6">The sequence shown here is derived from an EMBL/GenBank/DDBJ whole genome shotgun (WGS) entry which is preliminary data.</text>
</comment>
<evidence type="ECO:0000256" key="3">
    <source>
        <dbReference type="ARBA" id="ARBA00023004"/>
    </source>
</evidence>
<sequence length="104" mass="11086">MLATLGAQAAESPTLGRQSALVRMVRQDCGSCHGMKLTGGLGPALTREALADIPLLTLKATIYHGRPGTPMPPWRSMISESEAEWIASKLLQGFPSETPSKDKP</sequence>
<keyword evidence="3 4" id="KW-0408">Iron</keyword>
<evidence type="ECO:0000256" key="2">
    <source>
        <dbReference type="ARBA" id="ARBA00022723"/>
    </source>
</evidence>
<dbReference type="SUPFAM" id="SSF46626">
    <property type="entry name" value="Cytochrome c"/>
    <property type="match status" value="1"/>
</dbReference>
<dbReference type="EMBL" id="JAQQXT010000003">
    <property type="protein sequence ID" value="MDC8771270.1"/>
    <property type="molecule type" value="Genomic_DNA"/>
</dbReference>
<evidence type="ECO:0000259" key="5">
    <source>
        <dbReference type="PROSITE" id="PS51007"/>
    </source>
</evidence>
<evidence type="ECO:0000256" key="4">
    <source>
        <dbReference type="PROSITE-ProRule" id="PRU00433"/>
    </source>
</evidence>
<keyword evidence="1 4" id="KW-0349">Heme</keyword>
<name>A0ABT5KE59_9BURK</name>
<keyword evidence="7" id="KW-1185">Reference proteome</keyword>
<evidence type="ECO:0000313" key="7">
    <source>
        <dbReference type="Proteomes" id="UP001221189"/>
    </source>
</evidence>
<reference evidence="6 7" key="1">
    <citation type="submission" date="2022-10" db="EMBL/GenBank/DDBJ databases">
        <title>Paucibacter sp. hw1 Genome sequencing.</title>
        <authorList>
            <person name="Park S."/>
        </authorList>
    </citation>
    <scope>NUCLEOTIDE SEQUENCE [LARGE SCALE GENOMIC DNA]</scope>
    <source>
        <strain evidence="7">hw1</strain>
    </source>
</reference>
<protein>
    <submittedName>
        <fullName evidence="6">Cytochrome c</fullName>
    </submittedName>
</protein>
<dbReference type="PROSITE" id="PS51007">
    <property type="entry name" value="CYTC"/>
    <property type="match status" value="1"/>
</dbReference>
<keyword evidence="2 4" id="KW-0479">Metal-binding</keyword>
<dbReference type="Pfam" id="PF13442">
    <property type="entry name" value="Cytochrome_CBB3"/>
    <property type="match status" value="1"/>
</dbReference>
<evidence type="ECO:0000313" key="6">
    <source>
        <dbReference type="EMBL" id="MDC8771270.1"/>
    </source>
</evidence>
<evidence type="ECO:0000256" key="1">
    <source>
        <dbReference type="ARBA" id="ARBA00022617"/>
    </source>
</evidence>